<dbReference type="EMBL" id="GEDG01025478">
    <property type="protein sequence ID" value="JAP15219.1"/>
    <property type="molecule type" value="Transcribed_RNA"/>
</dbReference>
<dbReference type="AlphaFoldDB" id="A0A0V0H4Y5"/>
<reference evidence="2" key="1">
    <citation type="submission" date="2015-12" db="EMBL/GenBank/DDBJ databases">
        <title>Gene expression during late stages of embryo sac development: a critical building block for successful pollen-pistil interactions.</title>
        <authorList>
            <person name="Liu Y."/>
            <person name="Joly V."/>
            <person name="Sabar M."/>
            <person name="Matton D.P."/>
        </authorList>
    </citation>
    <scope>NUCLEOTIDE SEQUENCE</scope>
</reference>
<evidence type="ECO:0000313" key="2">
    <source>
        <dbReference type="EMBL" id="JAP15219.1"/>
    </source>
</evidence>
<organism evidence="2">
    <name type="scientific">Solanum chacoense</name>
    <name type="common">Chaco potato</name>
    <dbReference type="NCBI Taxonomy" id="4108"/>
    <lineage>
        <taxon>Eukaryota</taxon>
        <taxon>Viridiplantae</taxon>
        <taxon>Streptophyta</taxon>
        <taxon>Embryophyta</taxon>
        <taxon>Tracheophyta</taxon>
        <taxon>Spermatophyta</taxon>
        <taxon>Magnoliopsida</taxon>
        <taxon>eudicotyledons</taxon>
        <taxon>Gunneridae</taxon>
        <taxon>Pentapetalae</taxon>
        <taxon>asterids</taxon>
        <taxon>lamiids</taxon>
        <taxon>Solanales</taxon>
        <taxon>Solanaceae</taxon>
        <taxon>Solanoideae</taxon>
        <taxon>Solaneae</taxon>
        <taxon>Solanum</taxon>
    </lineage>
</organism>
<protein>
    <submittedName>
        <fullName evidence="2">Putative ovule protein</fullName>
    </submittedName>
</protein>
<accession>A0A0V0H4Y5</accession>
<feature type="non-terminal residue" evidence="2">
    <location>
        <position position="1"/>
    </location>
</feature>
<feature type="domain" description="Reverse transcriptase zinc-binding" evidence="1">
    <location>
        <begin position="2"/>
        <end position="31"/>
    </location>
</feature>
<proteinExistence type="predicted"/>
<dbReference type="Pfam" id="PF13966">
    <property type="entry name" value="zf-RVT"/>
    <property type="match status" value="1"/>
</dbReference>
<dbReference type="InterPro" id="IPR026960">
    <property type="entry name" value="RVT-Znf"/>
</dbReference>
<evidence type="ECO:0000259" key="1">
    <source>
        <dbReference type="Pfam" id="PF13966"/>
    </source>
</evidence>
<name>A0A0V0H4Y5_SOLCH</name>
<sequence length="75" mass="8565">ISICSRCYFCGQEAETISHPFLYCKVTSHLWDLFSTSGILDGQCQDEQLTFYHVGMMKGKNTTNKARWNIVRAAI</sequence>